<organism evidence="1 2">
    <name type="scientific">Enterovibrio norvegicus FF-454</name>
    <dbReference type="NCBI Taxonomy" id="1185651"/>
    <lineage>
        <taxon>Bacteria</taxon>
        <taxon>Pseudomonadati</taxon>
        <taxon>Pseudomonadota</taxon>
        <taxon>Gammaproteobacteria</taxon>
        <taxon>Vibrionales</taxon>
        <taxon>Vibrionaceae</taxon>
        <taxon>Enterovibrio</taxon>
    </lineage>
</organism>
<dbReference type="AlphaFoldDB" id="A0A1E5C4D2"/>
<dbReference type="Proteomes" id="UP000095039">
    <property type="component" value="Unassembled WGS sequence"/>
</dbReference>
<evidence type="ECO:0000313" key="2">
    <source>
        <dbReference type="Proteomes" id="UP000095039"/>
    </source>
</evidence>
<comment type="caution">
    <text evidence="1">The sequence shown here is derived from an EMBL/GenBank/DDBJ whole genome shotgun (WGS) entry which is preliminary data.</text>
</comment>
<protein>
    <submittedName>
        <fullName evidence="1">Uncharacterized protein</fullName>
    </submittedName>
</protein>
<evidence type="ECO:0000313" key="1">
    <source>
        <dbReference type="EMBL" id="OEE60391.1"/>
    </source>
</evidence>
<proteinExistence type="predicted"/>
<reference evidence="1 2" key="1">
    <citation type="journal article" date="2012" name="Science">
        <title>Ecological populations of bacteria act as socially cohesive units of antibiotic production and resistance.</title>
        <authorList>
            <person name="Cordero O.X."/>
            <person name="Wildschutte H."/>
            <person name="Kirkup B."/>
            <person name="Proehl S."/>
            <person name="Ngo L."/>
            <person name="Hussain F."/>
            <person name="Le Roux F."/>
            <person name="Mincer T."/>
            <person name="Polz M.F."/>
        </authorList>
    </citation>
    <scope>NUCLEOTIDE SEQUENCE [LARGE SCALE GENOMIC DNA]</scope>
    <source>
        <strain evidence="1 2">FF-454</strain>
    </source>
</reference>
<sequence>MRESRVTIQRNEGIKSNNENDHQILLFLYIYPNNLKMLVQREFVGCQARRWFGNIVALR</sequence>
<gene>
    <name evidence="1" type="ORF">A1OK_10580</name>
</gene>
<name>A0A1E5C4D2_9GAMM</name>
<accession>A0A1E5C4D2</accession>
<keyword evidence="2" id="KW-1185">Reference proteome</keyword>
<dbReference type="EMBL" id="AJWN02000065">
    <property type="protein sequence ID" value="OEE60391.1"/>
    <property type="molecule type" value="Genomic_DNA"/>
</dbReference>